<gene>
    <name evidence="4" type="ORF">ACH49W_29120</name>
</gene>
<evidence type="ECO:0000313" key="5">
    <source>
        <dbReference type="Proteomes" id="UP001611415"/>
    </source>
</evidence>
<organism evidence="4 5">
    <name type="scientific">Nocardia xishanensis</name>
    <dbReference type="NCBI Taxonomy" id="238964"/>
    <lineage>
        <taxon>Bacteria</taxon>
        <taxon>Bacillati</taxon>
        <taxon>Actinomycetota</taxon>
        <taxon>Actinomycetes</taxon>
        <taxon>Mycobacteriales</taxon>
        <taxon>Nocardiaceae</taxon>
        <taxon>Nocardia</taxon>
    </lineage>
</organism>
<dbReference type="RefSeq" id="WP_397094793.1">
    <property type="nucleotide sequence ID" value="NZ_JBIRYO010000024.1"/>
</dbReference>
<accession>A0ABW7X8J6</accession>
<evidence type="ECO:0000259" key="3">
    <source>
        <dbReference type="Pfam" id="PF26056"/>
    </source>
</evidence>
<sequence length="304" mass="30393">MGYTGGSHAPRDLTGHGAPQFGGVAAANQNYGAFSGWAEPVGAIGSAPGDFWTEPRLMDPPRTANGRAWLGIGVAATVLVAGAVAVVVAGGTDEASADGTPSMVSALTTSGGTRAPARRQAAQPGPPVVPGYQVVVVPDSAAAYDVPADWTVGDPGASGGFGKPPNTVGGKGYATEGKNYCQGSTRTVAFVTGSDNTDTASAATELGTKTAKIAYSNSPGGGVPGAPQPLESLDGAQRGTFVETRGAITDAKPGCATEYSVYTFATSADIGSFVMVIAADTGVPNAVDQESAKRIFRSVRSFES</sequence>
<feature type="transmembrane region" description="Helical" evidence="2">
    <location>
        <begin position="68"/>
        <end position="91"/>
    </location>
</feature>
<dbReference type="Proteomes" id="UP001611415">
    <property type="component" value="Unassembled WGS sequence"/>
</dbReference>
<keyword evidence="2" id="KW-0472">Membrane</keyword>
<keyword evidence="2" id="KW-0812">Transmembrane</keyword>
<dbReference type="InterPro" id="IPR058330">
    <property type="entry name" value="DUF8017"/>
</dbReference>
<feature type="region of interest" description="Disordered" evidence="1">
    <location>
        <begin position="108"/>
        <end position="127"/>
    </location>
</feature>
<protein>
    <recommendedName>
        <fullName evidence="3">DUF8017 domain-containing protein</fullName>
    </recommendedName>
</protein>
<keyword evidence="2" id="KW-1133">Transmembrane helix</keyword>
<comment type="caution">
    <text evidence="4">The sequence shown here is derived from an EMBL/GenBank/DDBJ whole genome shotgun (WGS) entry which is preliminary data.</text>
</comment>
<reference evidence="4 5" key="1">
    <citation type="submission" date="2024-10" db="EMBL/GenBank/DDBJ databases">
        <title>The Natural Products Discovery Center: Release of the First 8490 Sequenced Strains for Exploring Actinobacteria Biosynthetic Diversity.</title>
        <authorList>
            <person name="Kalkreuter E."/>
            <person name="Kautsar S.A."/>
            <person name="Yang D."/>
            <person name="Bader C.D."/>
            <person name="Teijaro C.N."/>
            <person name="Fluegel L."/>
            <person name="Davis C.M."/>
            <person name="Simpson J.R."/>
            <person name="Lauterbach L."/>
            <person name="Steele A.D."/>
            <person name="Gui C."/>
            <person name="Meng S."/>
            <person name="Li G."/>
            <person name="Viehrig K."/>
            <person name="Ye F."/>
            <person name="Su P."/>
            <person name="Kiefer A.F."/>
            <person name="Nichols A."/>
            <person name="Cepeda A.J."/>
            <person name="Yan W."/>
            <person name="Fan B."/>
            <person name="Jiang Y."/>
            <person name="Adhikari A."/>
            <person name="Zheng C.-J."/>
            <person name="Schuster L."/>
            <person name="Cowan T.M."/>
            <person name="Smanski M.J."/>
            <person name="Chevrette M.G."/>
            <person name="De Carvalho L.P.S."/>
            <person name="Shen B."/>
        </authorList>
    </citation>
    <scope>NUCLEOTIDE SEQUENCE [LARGE SCALE GENOMIC DNA]</scope>
    <source>
        <strain evidence="4 5">NPDC019275</strain>
    </source>
</reference>
<dbReference type="EMBL" id="JBIRYO010000024">
    <property type="protein sequence ID" value="MFI2477455.1"/>
    <property type="molecule type" value="Genomic_DNA"/>
</dbReference>
<feature type="domain" description="DUF8017" evidence="3">
    <location>
        <begin position="126"/>
        <end position="302"/>
    </location>
</feature>
<name>A0ABW7X8J6_9NOCA</name>
<evidence type="ECO:0000313" key="4">
    <source>
        <dbReference type="EMBL" id="MFI2477455.1"/>
    </source>
</evidence>
<proteinExistence type="predicted"/>
<evidence type="ECO:0000256" key="1">
    <source>
        <dbReference type="SAM" id="MobiDB-lite"/>
    </source>
</evidence>
<keyword evidence="5" id="KW-1185">Reference proteome</keyword>
<feature type="compositionally biased region" description="Low complexity" evidence="1">
    <location>
        <begin position="111"/>
        <end position="123"/>
    </location>
</feature>
<evidence type="ECO:0000256" key="2">
    <source>
        <dbReference type="SAM" id="Phobius"/>
    </source>
</evidence>
<dbReference type="Pfam" id="PF26056">
    <property type="entry name" value="DUF8017"/>
    <property type="match status" value="1"/>
</dbReference>